<dbReference type="Proteomes" id="UP000253744">
    <property type="component" value="Plasmid pDrdA"/>
</dbReference>
<feature type="domain" description="PhoU" evidence="1">
    <location>
        <begin position="130"/>
        <end position="214"/>
    </location>
</feature>
<dbReference type="STRING" id="1288484.GCA_000348665_02578"/>
<dbReference type="RefSeq" id="WP_114672974.1">
    <property type="nucleotide sequence ID" value="NZ_CALTYN010000397.1"/>
</dbReference>
<dbReference type="InterPro" id="IPR026022">
    <property type="entry name" value="PhoU_dom"/>
</dbReference>
<protein>
    <submittedName>
        <fullName evidence="2">Phosphate transport system regulatory protein PhoU</fullName>
    </submittedName>
</protein>
<dbReference type="PANTHER" id="PTHR42930">
    <property type="entry name" value="PHOSPHATE-SPECIFIC TRANSPORT SYSTEM ACCESSORY PROTEIN PHOU"/>
    <property type="match status" value="1"/>
</dbReference>
<dbReference type="GO" id="GO:0045936">
    <property type="term" value="P:negative regulation of phosphate metabolic process"/>
    <property type="evidence" value="ECO:0007669"/>
    <property type="project" value="InterPro"/>
</dbReference>
<sequence>MTAGAPTGRARLDAQLERMTADFLLMQDTLAGQLRALQAALEKGDGAVREEVERLDREIDAANARIEDEALHLLARQSPVAHDLKLTLLILQSTPDLERAGDYAKHVARRLPALLAGSEGRPSEFAQALALLLQMTTTLRAASAPMNVDLARDVLRLDDEVDALYDRAVQQVLTDRNAATKDDRDALAEVLEASHAWRAAERLGDHLVNVAQRTQRLCARPAPSDLPA</sequence>
<gene>
    <name evidence="2" type="primary">phoU</name>
    <name evidence="2" type="ORF">DVJ83_13885</name>
</gene>
<dbReference type="NCBIfam" id="TIGR02135">
    <property type="entry name" value="phoU_full"/>
    <property type="match status" value="1"/>
</dbReference>
<dbReference type="Pfam" id="PF01895">
    <property type="entry name" value="PhoU"/>
    <property type="match status" value="2"/>
</dbReference>
<evidence type="ECO:0000313" key="2">
    <source>
        <dbReference type="EMBL" id="AXH00278.1"/>
    </source>
</evidence>
<name>A0A345IKQ5_9DEIO</name>
<dbReference type="EMBL" id="CP031159">
    <property type="protein sequence ID" value="AXH00278.1"/>
    <property type="molecule type" value="Genomic_DNA"/>
</dbReference>
<dbReference type="SUPFAM" id="SSF109755">
    <property type="entry name" value="PhoU-like"/>
    <property type="match status" value="1"/>
</dbReference>
<evidence type="ECO:0000259" key="1">
    <source>
        <dbReference type="Pfam" id="PF01895"/>
    </source>
</evidence>
<evidence type="ECO:0000313" key="3">
    <source>
        <dbReference type="Proteomes" id="UP000253744"/>
    </source>
</evidence>
<dbReference type="KEGG" id="dwu:DVJ83_13885"/>
<dbReference type="InterPro" id="IPR038078">
    <property type="entry name" value="PhoU-like_sf"/>
</dbReference>
<proteinExistence type="predicted"/>
<dbReference type="PANTHER" id="PTHR42930:SF3">
    <property type="entry name" value="PHOSPHATE-SPECIFIC TRANSPORT SYSTEM ACCESSORY PROTEIN PHOU"/>
    <property type="match status" value="1"/>
</dbReference>
<dbReference type="AlphaFoldDB" id="A0A345IKQ5"/>
<dbReference type="GO" id="GO:0030643">
    <property type="term" value="P:intracellular phosphate ion homeostasis"/>
    <property type="evidence" value="ECO:0007669"/>
    <property type="project" value="InterPro"/>
</dbReference>
<dbReference type="Gene3D" id="1.20.58.220">
    <property type="entry name" value="Phosphate transport system protein phou homolog 2, domain 2"/>
    <property type="match status" value="1"/>
</dbReference>
<reference evidence="2 3" key="1">
    <citation type="submission" date="2018-07" db="EMBL/GenBank/DDBJ databases">
        <title>Complete Genome and Methylome Analysis of Deinococcus wulumuqiensis NEB 479.</title>
        <authorList>
            <person name="Fomenkov A."/>
            <person name="Luyten Y."/>
            <person name="Vincze T."/>
            <person name="Anton B.P."/>
            <person name="Clark T."/>
            <person name="Roberts R.J."/>
            <person name="Morgan R.D."/>
        </authorList>
    </citation>
    <scope>NUCLEOTIDE SEQUENCE [LARGE SCALE GENOMIC DNA]</scope>
    <source>
        <strain evidence="2 3">NEB 479</strain>
        <plasmid evidence="3">Plasmid pdrda</plasmid>
    </source>
</reference>
<keyword evidence="2" id="KW-0614">Plasmid</keyword>
<geneLocation type="plasmid" evidence="3">
    <name>pdrda</name>
</geneLocation>
<organism evidence="2 3">
    <name type="scientific">Deinococcus wulumuqiensis</name>
    <dbReference type="NCBI Taxonomy" id="980427"/>
    <lineage>
        <taxon>Bacteria</taxon>
        <taxon>Thermotogati</taxon>
        <taxon>Deinococcota</taxon>
        <taxon>Deinococci</taxon>
        <taxon>Deinococcales</taxon>
        <taxon>Deinococcaceae</taxon>
        <taxon>Deinococcus</taxon>
    </lineage>
</organism>
<feature type="domain" description="PhoU" evidence="1">
    <location>
        <begin position="25"/>
        <end position="110"/>
    </location>
</feature>
<dbReference type="InterPro" id="IPR028366">
    <property type="entry name" value="PhoU"/>
</dbReference>
<accession>A0A345IKQ5</accession>